<name>J9FJL9_9ZZZZ</name>
<sequence length="42" mass="4533">MPSNVVLRSTGSGFPFITETILEARTRSSSPLLFFAGISTPF</sequence>
<proteinExistence type="predicted"/>
<organism evidence="1">
    <name type="scientific">gut metagenome</name>
    <dbReference type="NCBI Taxonomy" id="749906"/>
    <lineage>
        <taxon>unclassified sequences</taxon>
        <taxon>metagenomes</taxon>
        <taxon>organismal metagenomes</taxon>
    </lineage>
</organism>
<protein>
    <submittedName>
        <fullName evidence="1">Uncharacterized protein</fullName>
    </submittedName>
</protein>
<dbReference type="AlphaFoldDB" id="J9FJL9"/>
<comment type="caution">
    <text evidence="1">The sequence shown here is derived from an EMBL/GenBank/DDBJ whole genome shotgun (WGS) entry which is preliminary data.</text>
</comment>
<dbReference type="EMBL" id="AMCI01006011">
    <property type="protein sequence ID" value="EJW95081.1"/>
    <property type="molecule type" value="Genomic_DNA"/>
</dbReference>
<accession>J9FJL9</accession>
<evidence type="ECO:0000313" key="1">
    <source>
        <dbReference type="EMBL" id="EJW95081.1"/>
    </source>
</evidence>
<reference evidence="1" key="1">
    <citation type="journal article" date="2012" name="PLoS ONE">
        <title>Gene sets for utilization of primary and secondary nutrition supplies in the distal gut of endangered iberian lynx.</title>
        <authorList>
            <person name="Alcaide M."/>
            <person name="Messina E."/>
            <person name="Richter M."/>
            <person name="Bargiela R."/>
            <person name="Peplies J."/>
            <person name="Huws S.A."/>
            <person name="Newbold C.J."/>
            <person name="Golyshin P.N."/>
            <person name="Simon M.A."/>
            <person name="Lopez G."/>
            <person name="Yakimov M.M."/>
            <person name="Ferrer M."/>
        </authorList>
    </citation>
    <scope>NUCLEOTIDE SEQUENCE</scope>
</reference>
<gene>
    <name evidence="1" type="ORF">EVA_16811</name>
</gene>